<sequence>MPTIQYRNKEGKRLRGATTHMGQNVGWGKDGLVYWSNQQGLEGKTLSEARDTATVSGTIAHYLIECDLKNQTPDLSQYKQEDIDKGETAFIEYLTWRENFHFTPIAIEPNLVSEIWQYGGTPDIIGFVQERLSVIDWKTGRIFANTFGQLVSYKVLWEENHPDKPIEGGYHVLRIPRYEEIPSFHHSHWQRLPDEAWATFECALRLSKYEQVLKKLL</sequence>
<dbReference type="EMBL" id="MT141760">
    <property type="protein sequence ID" value="QJA70049.1"/>
    <property type="molecule type" value="Genomic_DNA"/>
</dbReference>
<dbReference type="EMBL" id="MT141495">
    <property type="protein sequence ID" value="QJA63375.1"/>
    <property type="molecule type" value="Genomic_DNA"/>
</dbReference>
<evidence type="ECO:0000313" key="5">
    <source>
        <dbReference type="EMBL" id="QJI03208.1"/>
    </source>
</evidence>
<evidence type="ECO:0000313" key="2">
    <source>
        <dbReference type="EMBL" id="QJA53950.1"/>
    </source>
</evidence>
<dbReference type="AlphaFoldDB" id="A0A6H2A3C1"/>
<organism evidence="2">
    <name type="scientific">viral metagenome</name>
    <dbReference type="NCBI Taxonomy" id="1070528"/>
    <lineage>
        <taxon>unclassified sequences</taxon>
        <taxon>metagenomes</taxon>
        <taxon>organismal metagenomes</taxon>
    </lineage>
</organism>
<gene>
    <name evidence="4" type="ORF">MM415A04027_0003</name>
    <name evidence="3" type="ORF">MM415B00633_0059</name>
    <name evidence="2" type="ORF">TM448A04214_0003</name>
    <name evidence="5" type="ORF">TM448B04291_0002</name>
</gene>
<dbReference type="EMBL" id="MT144465">
    <property type="protein sequence ID" value="QJA53950.1"/>
    <property type="molecule type" value="Genomic_DNA"/>
</dbReference>
<evidence type="ECO:0000313" key="3">
    <source>
        <dbReference type="EMBL" id="QJA63375.1"/>
    </source>
</evidence>
<evidence type="ECO:0000313" key="4">
    <source>
        <dbReference type="EMBL" id="QJA70049.1"/>
    </source>
</evidence>
<protein>
    <submittedName>
        <fullName evidence="2">Putative PD-(D/E)XK nuclease superfamily protein</fullName>
    </submittedName>
</protein>
<dbReference type="InterPro" id="IPR038726">
    <property type="entry name" value="PDDEXK_AddAB-type"/>
</dbReference>
<feature type="domain" description="PD-(D/E)XK endonuclease-like" evidence="1">
    <location>
        <begin position="68"/>
        <end position="179"/>
    </location>
</feature>
<accession>A0A6H2A3C1</accession>
<name>A0A6H2A3C1_9ZZZZ</name>
<dbReference type="EMBL" id="MT145068">
    <property type="protein sequence ID" value="QJI03208.1"/>
    <property type="molecule type" value="Genomic_DNA"/>
</dbReference>
<proteinExistence type="predicted"/>
<dbReference type="Pfam" id="PF12705">
    <property type="entry name" value="PDDEXK_1"/>
    <property type="match status" value="1"/>
</dbReference>
<reference evidence="2" key="1">
    <citation type="submission" date="2020-03" db="EMBL/GenBank/DDBJ databases">
        <title>The deep terrestrial virosphere.</title>
        <authorList>
            <person name="Holmfeldt K."/>
            <person name="Nilsson E."/>
            <person name="Simone D."/>
            <person name="Lopez-Fernandez M."/>
            <person name="Wu X."/>
            <person name="de Brujin I."/>
            <person name="Lundin D."/>
            <person name="Andersson A."/>
            <person name="Bertilsson S."/>
            <person name="Dopson M."/>
        </authorList>
    </citation>
    <scope>NUCLEOTIDE SEQUENCE</scope>
    <source>
        <strain evidence="4">MM415A04027</strain>
        <strain evidence="3">MM415B00633</strain>
        <strain evidence="2">TM448A04214</strain>
        <strain evidence="5">TM448B04291</strain>
    </source>
</reference>
<evidence type="ECO:0000259" key="1">
    <source>
        <dbReference type="Pfam" id="PF12705"/>
    </source>
</evidence>